<dbReference type="Proteomes" id="UP000003922">
    <property type="component" value="Unassembled WGS sequence"/>
</dbReference>
<keyword evidence="3" id="KW-1185">Reference proteome</keyword>
<dbReference type="PANTHER" id="PTHR36456:SF1">
    <property type="entry name" value="UPF0232 PROTEIN SCO3875"/>
    <property type="match status" value="1"/>
</dbReference>
<evidence type="ECO:0008006" key="4">
    <source>
        <dbReference type="Google" id="ProtNLM"/>
    </source>
</evidence>
<protein>
    <recommendedName>
        <fullName evidence="4">Zn-ribbon-containing, possibly RNA-binding protein and truncated derivatives</fullName>
    </recommendedName>
</protein>
<dbReference type="PANTHER" id="PTHR36456">
    <property type="entry name" value="UPF0232 PROTEIN SCO3875"/>
    <property type="match status" value="1"/>
</dbReference>
<dbReference type="Pfam" id="PF05258">
    <property type="entry name" value="DciA"/>
    <property type="match status" value="1"/>
</dbReference>
<dbReference type="AlphaFoldDB" id="Q4C8H3"/>
<name>Q4C8H3_CROWT</name>
<evidence type="ECO:0000256" key="1">
    <source>
        <dbReference type="SAM" id="MobiDB-lite"/>
    </source>
</evidence>
<proteinExistence type="predicted"/>
<dbReference type="InterPro" id="IPR007922">
    <property type="entry name" value="DciA-like"/>
</dbReference>
<evidence type="ECO:0000313" key="2">
    <source>
        <dbReference type="EMBL" id="EAM52298.1"/>
    </source>
</evidence>
<comment type="caution">
    <text evidence="2">The sequence shown here is derived from an EMBL/GenBank/DDBJ whole genome shotgun (WGS) entry which is preliminary data.</text>
</comment>
<accession>Q4C8H3</accession>
<organism evidence="2 3">
    <name type="scientific">Crocosphaera watsonii WH 8501</name>
    <dbReference type="NCBI Taxonomy" id="165597"/>
    <lineage>
        <taxon>Bacteria</taxon>
        <taxon>Bacillati</taxon>
        <taxon>Cyanobacteriota</taxon>
        <taxon>Cyanophyceae</taxon>
        <taxon>Oscillatoriophycideae</taxon>
        <taxon>Chroococcales</taxon>
        <taxon>Aphanothecaceae</taxon>
        <taxon>Crocosphaera</taxon>
    </lineage>
</organism>
<feature type="region of interest" description="Disordered" evidence="1">
    <location>
        <begin position="116"/>
        <end position="150"/>
    </location>
</feature>
<reference evidence="2" key="3">
    <citation type="submission" date="2016-12" db="EMBL/GenBank/DDBJ databases">
        <title>Annotation of the draft genome assembly of Crocosphaera watsonii WH 8501.</title>
        <authorList>
            <consortium name="US DOE Joint Genome Institute (JGI-ORNL)"/>
            <person name="Larimer F."/>
            <person name="Land M."/>
        </authorList>
    </citation>
    <scope>NUCLEOTIDE SEQUENCE</scope>
    <source>
        <strain evidence="2">WH 8501</strain>
    </source>
</reference>
<reference evidence="2" key="1">
    <citation type="submission" date="2004-02" db="EMBL/GenBank/DDBJ databases">
        <authorList>
            <consortium name="DOE Joint Genome Institute"/>
        </authorList>
    </citation>
    <scope>NUCLEOTIDE SEQUENCE [LARGE SCALE GENOMIC DNA]</scope>
    <source>
        <strain evidence="2">WH 8501</strain>
    </source>
</reference>
<reference evidence="2" key="2">
    <citation type="submission" date="2005-06" db="EMBL/GenBank/DDBJ databases">
        <title>Sequencing of the draft genome and assembly of Crocosphaera watsonii WH 8501.</title>
        <authorList>
            <consortium name="US DOE Joint Genome Institute (JGI-PGF)"/>
            <person name="Copeland A."/>
            <person name="Lucas S."/>
            <person name="Lapidus A."/>
            <person name="Barry K."/>
            <person name="Detter C."/>
            <person name="Glavina T."/>
            <person name="Hammon N."/>
            <person name="Israni S."/>
            <person name="Pitluck S."/>
            <person name="Richardson P."/>
        </authorList>
    </citation>
    <scope>NUCLEOTIDE SEQUENCE [LARGE SCALE GENOMIC DNA]</scope>
    <source>
        <strain evidence="2">WH 8501</strain>
    </source>
</reference>
<sequence>MRIVSILLTLPVTPSPLNMSLNSLDRLLQAITQLPQWEEYRRYVEICDIWSTIVPEKAASHSKPLYVQRDLLWIATSSSGWAQQLSFQSYSLLKQLNHGLSASPLQKLRFSPAQWQEHPGHKQSSSPERGQGFFSCTDGVDPPEKSTIPTTTPEEAFQRWTEAIAHHLNHLPLCPQCHCPTPEIELERWSKCYLCITQHWQTKSLSNLE</sequence>
<evidence type="ECO:0000313" key="3">
    <source>
        <dbReference type="Proteomes" id="UP000003922"/>
    </source>
</evidence>
<dbReference type="EMBL" id="AADV02000002">
    <property type="protein sequence ID" value="EAM52298.1"/>
    <property type="molecule type" value="Genomic_DNA"/>
</dbReference>
<gene>
    <name evidence="2" type="ORF">CwatDRAFT_5855</name>
</gene>
<dbReference type="KEGG" id="cwa:CwatDRAFT_5855"/>